<evidence type="ECO:0000256" key="2">
    <source>
        <dbReference type="ARBA" id="ARBA00022694"/>
    </source>
</evidence>
<dbReference type="PANTHER" id="PTHR43033">
    <property type="entry name" value="TRNA(ILE)-LYSIDINE SYNTHASE-RELATED"/>
    <property type="match status" value="1"/>
</dbReference>
<dbReference type="CDD" id="cd01992">
    <property type="entry name" value="TilS_N"/>
    <property type="match status" value="1"/>
</dbReference>
<dbReference type="InterPro" id="IPR011063">
    <property type="entry name" value="TilS/TtcA_N"/>
</dbReference>
<organism evidence="8 9">
    <name type="scientific">Peteryoungia desertarenae</name>
    <dbReference type="NCBI Taxonomy" id="1813451"/>
    <lineage>
        <taxon>Bacteria</taxon>
        <taxon>Pseudomonadati</taxon>
        <taxon>Pseudomonadota</taxon>
        <taxon>Alphaproteobacteria</taxon>
        <taxon>Hyphomicrobiales</taxon>
        <taxon>Rhizobiaceae</taxon>
        <taxon>Peteryoungia</taxon>
    </lineage>
</organism>
<gene>
    <name evidence="6 8" type="primary">tilS</name>
    <name evidence="8" type="ORF">FE840_017355</name>
</gene>
<dbReference type="InterPro" id="IPR014729">
    <property type="entry name" value="Rossmann-like_a/b/a_fold"/>
</dbReference>
<dbReference type="SUPFAM" id="SSF52402">
    <property type="entry name" value="Adenine nucleotide alpha hydrolases-like"/>
    <property type="match status" value="1"/>
</dbReference>
<evidence type="ECO:0000259" key="7">
    <source>
        <dbReference type="Pfam" id="PF01171"/>
    </source>
</evidence>
<comment type="subcellular location">
    <subcellularLocation>
        <location evidence="6">Cytoplasm</location>
    </subcellularLocation>
</comment>
<dbReference type="PANTHER" id="PTHR43033:SF1">
    <property type="entry name" value="TRNA(ILE)-LYSIDINE SYNTHASE-RELATED"/>
    <property type="match status" value="1"/>
</dbReference>
<keyword evidence="9" id="KW-1185">Reference proteome</keyword>
<keyword evidence="2 6" id="KW-0819">tRNA processing</keyword>
<dbReference type="GO" id="GO:0032267">
    <property type="term" value="F:tRNA(Ile)-lysidine synthase activity"/>
    <property type="evidence" value="ECO:0007669"/>
    <property type="project" value="UniProtKB-EC"/>
</dbReference>
<proteinExistence type="inferred from homology"/>
<dbReference type="RefSeq" id="WP_138287875.1">
    <property type="nucleotide sequence ID" value="NZ_CP058350.1"/>
</dbReference>
<dbReference type="EMBL" id="CP058350">
    <property type="protein sequence ID" value="QLF71180.1"/>
    <property type="molecule type" value="Genomic_DNA"/>
</dbReference>
<comment type="catalytic activity">
    <reaction evidence="5 6">
        <text>cytidine(34) in tRNA(Ile2) + L-lysine + ATP = lysidine(34) in tRNA(Ile2) + AMP + diphosphate + H(+)</text>
        <dbReference type="Rhea" id="RHEA:43744"/>
        <dbReference type="Rhea" id="RHEA-COMP:10625"/>
        <dbReference type="Rhea" id="RHEA-COMP:10670"/>
        <dbReference type="ChEBI" id="CHEBI:15378"/>
        <dbReference type="ChEBI" id="CHEBI:30616"/>
        <dbReference type="ChEBI" id="CHEBI:32551"/>
        <dbReference type="ChEBI" id="CHEBI:33019"/>
        <dbReference type="ChEBI" id="CHEBI:82748"/>
        <dbReference type="ChEBI" id="CHEBI:83665"/>
        <dbReference type="ChEBI" id="CHEBI:456215"/>
        <dbReference type="EC" id="6.3.4.19"/>
    </reaction>
</comment>
<dbReference type="EC" id="6.3.4.19" evidence="6"/>
<keyword evidence="6" id="KW-0963">Cytoplasm</keyword>
<evidence type="ECO:0000256" key="6">
    <source>
        <dbReference type="HAMAP-Rule" id="MF_01161"/>
    </source>
</evidence>
<protein>
    <recommendedName>
        <fullName evidence="6">tRNA(Ile)-lysidine synthase</fullName>
        <ecNumber evidence="6">6.3.4.19</ecNumber>
    </recommendedName>
    <alternativeName>
        <fullName evidence="6">tRNA(Ile)-2-lysyl-cytidine synthase</fullName>
    </alternativeName>
    <alternativeName>
        <fullName evidence="6">tRNA(Ile)-lysidine synthetase</fullName>
    </alternativeName>
</protein>
<dbReference type="InterPro" id="IPR012094">
    <property type="entry name" value="tRNA_Ile_lys_synt"/>
</dbReference>
<reference evidence="8 9" key="1">
    <citation type="submission" date="2020-06" db="EMBL/GenBank/DDBJ databases">
        <title>Genome sequence of Rhizobium sp strain ADMK78.</title>
        <authorList>
            <person name="Rahi P."/>
        </authorList>
    </citation>
    <scope>NUCLEOTIDE SEQUENCE [LARGE SCALE GENOMIC DNA]</scope>
    <source>
        <strain evidence="8 9">ADMK78</strain>
    </source>
</reference>
<keyword evidence="1 6" id="KW-0436">Ligase</keyword>
<keyword evidence="3 6" id="KW-0547">Nucleotide-binding</keyword>
<sequence>MTVPDPLRETQSPQETAQRFLQRLKEPSRICVAVSGGSDSLGALLALHSANAREQRHSLYAITVDHALRSEAAEEAIKVGEICHTLGIHHQIRRWTGEKPDSGLPAKAREARYNLLREAADGLGSSVLVTGHTLDDQAETIAMRRTRNDQNNRGLSGMAEATLYRRSLWIMRPFLATRRVAFRMLLLERNLSWIEDPSNDNDRYERVQKRKAGVVADLAELTRHAKARLERSDKVARWIRGACRLEAGSILRIKGDALHKDPETLVEAMSVLLAVMGGKAHLPPKTRVEQMLTDLASEAMRRFTLSRTLVVAQPDEVWMMREKRGLLPLFLEPGEEKLWDGRFSIRNVTEAMGRIDPGPVEGAPAELPAPLKPSILSTWPHMILDNSLNQSVKAATMEHFIPLIDNFLPSFDLVMAEALNDLFGREPLSAPPV</sequence>
<dbReference type="Gene3D" id="3.40.50.620">
    <property type="entry name" value="HUPs"/>
    <property type="match status" value="1"/>
</dbReference>
<accession>A0ABX6QRL6</accession>
<keyword evidence="4 6" id="KW-0067">ATP-binding</keyword>
<feature type="binding site" evidence="6">
    <location>
        <begin position="35"/>
        <end position="40"/>
    </location>
    <ligand>
        <name>ATP</name>
        <dbReference type="ChEBI" id="CHEBI:30616"/>
    </ligand>
</feature>
<comment type="domain">
    <text evidence="6">The N-terminal region contains the highly conserved SGGXDS motif, predicted to be a P-loop motif involved in ATP binding.</text>
</comment>
<evidence type="ECO:0000256" key="5">
    <source>
        <dbReference type="ARBA" id="ARBA00048539"/>
    </source>
</evidence>
<dbReference type="InterPro" id="IPR012795">
    <property type="entry name" value="tRNA_Ile_lys_synt_N"/>
</dbReference>
<name>A0ABX6QRL6_9HYPH</name>
<evidence type="ECO:0000313" key="9">
    <source>
        <dbReference type="Proteomes" id="UP000308530"/>
    </source>
</evidence>
<dbReference type="Pfam" id="PF01171">
    <property type="entry name" value="ATP_bind_3"/>
    <property type="match status" value="1"/>
</dbReference>
<dbReference type="Proteomes" id="UP000308530">
    <property type="component" value="Chromosome"/>
</dbReference>
<dbReference type="NCBIfam" id="TIGR02432">
    <property type="entry name" value="lysidine_TilS_N"/>
    <property type="match status" value="1"/>
</dbReference>
<feature type="domain" description="tRNA(Ile)-lysidine/2-thiocytidine synthase N-terminal" evidence="7">
    <location>
        <begin position="30"/>
        <end position="211"/>
    </location>
</feature>
<evidence type="ECO:0000313" key="8">
    <source>
        <dbReference type="EMBL" id="QLF71180.1"/>
    </source>
</evidence>
<comment type="function">
    <text evidence="6">Ligates lysine onto the cytidine present at position 34 of the AUA codon-specific tRNA(Ile) that contains the anticodon CAU, in an ATP-dependent manner. Cytidine is converted to lysidine, thus changing the amino acid specificity of the tRNA from methionine to isoleucine.</text>
</comment>
<evidence type="ECO:0000256" key="4">
    <source>
        <dbReference type="ARBA" id="ARBA00022840"/>
    </source>
</evidence>
<comment type="similarity">
    <text evidence="6">Belongs to the tRNA(Ile)-lysidine synthase family.</text>
</comment>
<evidence type="ECO:0000256" key="1">
    <source>
        <dbReference type="ARBA" id="ARBA00022598"/>
    </source>
</evidence>
<dbReference type="HAMAP" id="MF_01161">
    <property type="entry name" value="tRNA_Ile_lys_synt"/>
    <property type="match status" value="1"/>
</dbReference>
<evidence type="ECO:0000256" key="3">
    <source>
        <dbReference type="ARBA" id="ARBA00022741"/>
    </source>
</evidence>